<keyword evidence="3 4" id="KW-0408">Iron</keyword>
<proteinExistence type="inferred from homology"/>
<evidence type="ECO:0000256" key="1">
    <source>
        <dbReference type="ARBA" id="ARBA00001971"/>
    </source>
</evidence>
<gene>
    <name evidence="6" type="ORF">LSP00402_LOCUS21393</name>
</gene>
<keyword evidence="3 4" id="KW-0479">Metal-binding</keyword>
<comment type="cofactor">
    <cofactor evidence="1 3">
        <name>heme</name>
        <dbReference type="ChEBI" id="CHEBI:30413"/>
    </cofactor>
</comment>
<dbReference type="GO" id="GO:0016705">
    <property type="term" value="F:oxidoreductase activity, acting on paired donors, with incorporation or reduction of molecular oxygen"/>
    <property type="evidence" value="ECO:0007669"/>
    <property type="project" value="InterPro"/>
</dbReference>
<dbReference type="EMBL" id="HBHP01034776">
    <property type="protein sequence ID" value="CAD9777377.1"/>
    <property type="molecule type" value="Transcribed_RNA"/>
</dbReference>
<keyword evidence="5" id="KW-1133">Transmembrane helix</keyword>
<dbReference type="PROSITE" id="PS00086">
    <property type="entry name" value="CYTOCHROME_P450"/>
    <property type="match status" value="1"/>
</dbReference>
<organism evidence="6">
    <name type="scientific">Lotharella oceanica</name>
    <dbReference type="NCBI Taxonomy" id="641309"/>
    <lineage>
        <taxon>Eukaryota</taxon>
        <taxon>Sar</taxon>
        <taxon>Rhizaria</taxon>
        <taxon>Cercozoa</taxon>
        <taxon>Chlorarachniophyceae</taxon>
        <taxon>Lotharella</taxon>
    </lineage>
</organism>
<evidence type="ECO:0000313" key="6">
    <source>
        <dbReference type="EMBL" id="CAD9777377.1"/>
    </source>
</evidence>
<dbReference type="InterPro" id="IPR050121">
    <property type="entry name" value="Cytochrome_P450_monoxygenase"/>
</dbReference>
<dbReference type="Gene3D" id="1.10.630.10">
    <property type="entry name" value="Cytochrome P450"/>
    <property type="match status" value="1"/>
</dbReference>
<reference evidence="6" key="1">
    <citation type="submission" date="2021-01" db="EMBL/GenBank/DDBJ databases">
        <authorList>
            <person name="Corre E."/>
            <person name="Pelletier E."/>
            <person name="Niang G."/>
            <person name="Scheremetjew M."/>
            <person name="Finn R."/>
            <person name="Kale V."/>
            <person name="Holt S."/>
            <person name="Cochrane G."/>
            <person name="Meng A."/>
            <person name="Brown T."/>
            <person name="Cohen L."/>
        </authorList>
    </citation>
    <scope>NUCLEOTIDE SEQUENCE</scope>
    <source>
        <strain evidence="6">CCMP622</strain>
    </source>
</reference>
<evidence type="ECO:0000256" key="3">
    <source>
        <dbReference type="PIRSR" id="PIRSR602401-1"/>
    </source>
</evidence>
<dbReference type="AlphaFoldDB" id="A0A7S2U4N5"/>
<dbReference type="PRINTS" id="PR00385">
    <property type="entry name" value="P450"/>
</dbReference>
<evidence type="ECO:0008006" key="7">
    <source>
        <dbReference type="Google" id="ProtNLM"/>
    </source>
</evidence>
<evidence type="ECO:0000256" key="4">
    <source>
        <dbReference type="RuleBase" id="RU000461"/>
    </source>
</evidence>
<keyword evidence="5" id="KW-0472">Membrane</keyword>
<feature type="binding site" description="axial binding residue" evidence="3">
    <location>
        <position position="486"/>
    </location>
    <ligand>
        <name>heme</name>
        <dbReference type="ChEBI" id="CHEBI:30413"/>
    </ligand>
    <ligandPart>
        <name>Fe</name>
        <dbReference type="ChEBI" id="CHEBI:18248"/>
    </ligandPart>
</feature>
<keyword evidence="4" id="KW-0503">Monooxygenase</keyword>
<dbReference type="Pfam" id="PF00067">
    <property type="entry name" value="p450"/>
    <property type="match status" value="1"/>
</dbReference>
<dbReference type="InterPro" id="IPR001128">
    <property type="entry name" value="Cyt_P450"/>
</dbReference>
<dbReference type="InterPro" id="IPR036396">
    <property type="entry name" value="Cyt_P450_sf"/>
</dbReference>
<dbReference type="GO" id="GO:0020037">
    <property type="term" value="F:heme binding"/>
    <property type="evidence" value="ECO:0007669"/>
    <property type="project" value="InterPro"/>
</dbReference>
<dbReference type="InterPro" id="IPR002401">
    <property type="entry name" value="Cyt_P450_E_grp-I"/>
</dbReference>
<keyword evidence="4" id="KW-0560">Oxidoreductase</keyword>
<name>A0A7S2U4N5_9EUKA</name>
<evidence type="ECO:0000256" key="2">
    <source>
        <dbReference type="ARBA" id="ARBA00010617"/>
    </source>
</evidence>
<dbReference type="PRINTS" id="PR00463">
    <property type="entry name" value="EP450I"/>
</dbReference>
<accession>A0A7S2U4N5</accession>
<feature type="transmembrane region" description="Helical" evidence="5">
    <location>
        <begin position="6"/>
        <end position="27"/>
    </location>
</feature>
<comment type="similarity">
    <text evidence="2 4">Belongs to the cytochrome P450 family.</text>
</comment>
<dbReference type="SUPFAM" id="SSF48264">
    <property type="entry name" value="Cytochrome P450"/>
    <property type="match status" value="1"/>
</dbReference>
<keyword evidence="3 4" id="KW-0349">Heme</keyword>
<dbReference type="InterPro" id="IPR017972">
    <property type="entry name" value="Cyt_P450_CS"/>
</dbReference>
<keyword evidence="5" id="KW-0812">Transmembrane</keyword>
<protein>
    <recommendedName>
        <fullName evidence="7">Cytochrome P450</fullName>
    </recommendedName>
</protein>
<evidence type="ECO:0000256" key="5">
    <source>
        <dbReference type="SAM" id="Phobius"/>
    </source>
</evidence>
<dbReference type="PANTHER" id="PTHR24305">
    <property type="entry name" value="CYTOCHROME P450"/>
    <property type="match status" value="1"/>
</dbReference>
<sequence>MAVFTSSSLIIAAAFGTTFLVALVAILKKSPKLFGSLLDLTRNTVKVNGKLISSTKEPDFPWGNILQRLKDPEEHIKIQTEASKKQGGFSLVWGFSKPSVMFHDLKHAKTLFAADITIRKTTRRMKDGLPVWKMLFGDGLFMIGPEKWKRQHKICVRGMGSRHLKNYYPAVVSCVNKASNSLAKILGNAREVKMNVGPLFQSYTTEAIMRIGFGESLSQKDVERLGKVFCEVMEAGTSPMYLFRAYLHSPLPGPRKLRRDIAELHAVCGEIVRRCRNEEKLASHATNTESGDIETKAKSANGSLLKALVKASDANGDQFTERECVHNVYSFVGAGIDTTSTALMHMATVLAERPEFQSKAREEVFDVLAGRQYGDLSVDEILSGFPYLSAFVKEVMRLYPSVSGPPARFTTRETSIGPMTVGPGALMVCPSYIVHRNENWWGKDAAVFRPERFLESKEGRTSGDGVDVAHTMGGRFVTFGTGVRTCIGKHLAVMEIKTVLAMLLSQYELIVAPENKTALSERHWKTTFAFMKVKKERCNIVFRPLSKK</sequence>
<dbReference type="PANTHER" id="PTHR24305:SF166">
    <property type="entry name" value="CYTOCHROME P450 12A4, MITOCHONDRIAL-RELATED"/>
    <property type="match status" value="1"/>
</dbReference>
<dbReference type="GO" id="GO:0004497">
    <property type="term" value="F:monooxygenase activity"/>
    <property type="evidence" value="ECO:0007669"/>
    <property type="project" value="UniProtKB-KW"/>
</dbReference>
<dbReference type="GO" id="GO:0005506">
    <property type="term" value="F:iron ion binding"/>
    <property type="evidence" value="ECO:0007669"/>
    <property type="project" value="InterPro"/>
</dbReference>
<dbReference type="CDD" id="cd00302">
    <property type="entry name" value="cytochrome_P450"/>
    <property type="match status" value="1"/>
</dbReference>